<dbReference type="InterPro" id="IPR036390">
    <property type="entry name" value="WH_DNA-bd_sf"/>
</dbReference>
<evidence type="ECO:0000256" key="1">
    <source>
        <dbReference type="ARBA" id="ARBA00023015"/>
    </source>
</evidence>
<dbReference type="PROSITE" id="PS51000">
    <property type="entry name" value="HTH_DEOR_2"/>
    <property type="match status" value="1"/>
</dbReference>
<dbReference type="PANTHER" id="PTHR34580">
    <property type="match status" value="1"/>
</dbReference>
<dbReference type="EMBL" id="CP073767">
    <property type="protein sequence ID" value="UWZ52085.1"/>
    <property type="molecule type" value="Genomic_DNA"/>
</dbReference>
<dbReference type="PIRSF" id="PIRSF016838">
    <property type="entry name" value="PafC"/>
    <property type="match status" value="1"/>
</dbReference>
<evidence type="ECO:0000256" key="2">
    <source>
        <dbReference type="ARBA" id="ARBA00023163"/>
    </source>
</evidence>
<keyword evidence="3" id="KW-0732">Signal</keyword>
<dbReference type="KEGG" id="daur:Daura_36095"/>
<dbReference type="PROSITE" id="PS52050">
    <property type="entry name" value="WYL"/>
    <property type="match status" value="1"/>
</dbReference>
<evidence type="ECO:0000259" key="4">
    <source>
        <dbReference type="PROSITE" id="PS51000"/>
    </source>
</evidence>
<feature type="chain" id="PRO_5040343049" evidence="3">
    <location>
        <begin position="22"/>
        <end position="325"/>
    </location>
</feature>
<dbReference type="RefSeq" id="WP_033358853.1">
    <property type="nucleotide sequence ID" value="NZ_CP073767.1"/>
</dbReference>
<proteinExistence type="predicted"/>
<reference evidence="5" key="1">
    <citation type="submission" date="2021-04" db="EMBL/GenBank/DDBJ databases">
        <title>Dactylosporangium aurantiacum NRRL B-8018 full assembly.</title>
        <authorList>
            <person name="Hartkoorn R.C."/>
            <person name="Beaudoing E."/>
            <person name="Hot D."/>
        </authorList>
    </citation>
    <scope>NUCLEOTIDE SEQUENCE</scope>
    <source>
        <strain evidence="5">NRRL B-8018</strain>
    </source>
</reference>
<dbReference type="InterPro" id="IPR036388">
    <property type="entry name" value="WH-like_DNA-bd_sf"/>
</dbReference>
<organism evidence="5 6">
    <name type="scientific">Dactylosporangium aurantiacum</name>
    <dbReference type="NCBI Taxonomy" id="35754"/>
    <lineage>
        <taxon>Bacteria</taxon>
        <taxon>Bacillati</taxon>
        <taxon>Actinomycetota</taxon>
        <taxon>Actinomycetes</taxon>
        <taxon>Micromonosporales</taxon>
        <taxon>Micromonosporaceae</taxon>
        <taxon>Dactylosporangium</taxon>
    </lineage>
</organism>
<dbReference type="GO" id="GO:0003700">
    <property type="term" value="F:DNA-binding transcription factor activity"/>
    <property type="evidence" value="ECO:0007669"/>
    <property type="project" value="InterPro"/>
</dbReference>
<dbReference type="Proteomes" id="UP001058003">
    <property type="component" value="Chromosome"/>
</dbReference>
<dbReference type="InterPro" id="IPR001034">
    <property type="entry name" value="DeoR_HTH"/>
</dbReference>
<accession>A0A9Q9ICX4</accession>
<dbReference type="InterPro" id="IPR026881">
    <property type="entry name" value="WYL_dom"/>
</dbReference>
<dbReference type="AlphaFoldDB" id="A0A9Q9ICX4"/>
<dbReference type="InterPro" id="IPR051534">
    <property type="entry name" value="CBASS_pafABC_assoc_protein"/>
</dbReference>
<keyword evidence="6" id="KW-1185">Reference proteome</keyword>
<dbReference type="OrthoDB" id="3171994at2"/>
<sequence length="325" mass="35883">MRASRLISLVLLLQAGGTVTAAELAEALEVSERTIYRDILALSAAGVPVYAEQGRAGGYRLLDGYRTKLNGLSRAEAEALFLSGLPGPVRDMGLGDVLAVAELKVAAALPAPIRDAAGRARQRFHLDVPGWFEDPAQPPPWLADLARAVWDDRVVRLRYERREVVTRTVEPYGLVLKNGAWYLVGRVGGDLRVYRVDRIVELTADGTAFTRDPGFDLAAFWAVRADEFVRRVLAERVTIRVTPAGLRLLRYAVEALAVRDALAGWEERHRPADEQGRVVLELPVESVGVAYTQLLRLGPEVEVLAPQELRDLMRAAADRMTALYR</sequence>
<dbReference type="InterPro" id="IPR057727">
    <property type="entry name" value="WCX_dom"/>
</dbReference>
<dbReference type="Gene3D" id="1.10.10.10">
    <property type="entry name" value="Winged helix-like DNA-binding domain superfamily/Winged helix DNA-binding domain"/>
    <property type="match status" value="1"/>
</dbReference>
<name>A0A9Q9ICX4_9ACTN</name>
<dbReference type="Pfam" id="PF08279">
    <property type="entry name" value="HTH_11"/>
    <property type="match status" value="1"/>
</dbReference>
<feature type="signal peptide" evidence="3">
    <location>
        <begin position="1"/>
        <end position="21"/>
    </location>
</feature>
<dbReference type="Pfam" id="PF13280">
    <property type="entry name" value="WYL"/>
    <property type="match status" value="1"/>
</dbReference>
<gene>
    <name evidence="5" type="ORF">Daura_36095</name>
</gene>
<keyword evidence="1" id="KW-0805">Transcription regulation</keyword>
<keyword evidence="2" id="KW-0804">Transcription</keyword>
<dbReference type="InterPro" id="IPR013196">
    <property type="entry name" value="HTH_11"/>
</dbReference>
<dbReference type="InterPro" id="IPR028349">
    <property type="entry name" value="PafC-like"/>
</dbReference>
<dbReference type="SUPFAM" id="SSF46785">
    <property type="entry name" value="Winged helix' DNA-binding domain"/>
    <property type="match status" value="1"/>
</dbReference>
<evidence type="ECO:0000256" key="3">
    <source>
        <dbReference type="SAM" id="SignalP"/>
    </source>
</evidence>
<evidence type="ECO:0000313" key="6">
    <source>
        <dbReference type="Proteomes" id="UP001058003"/>
    </source>
</evidence>
<feature type="domain" description="HTH deoR-type" evidence="4">
    <location>
        <begin position="2"/>
        <end position="57"/>
    </location>
</feature>
<dbReference type="PANTHER" id="PTHR34580:SF1">
    <property type="entry name" value="PROTEIN PAFC"/>
    <property type="match status" value="1"/>
</dbReference>
<protein>
    <submittedName>
        <fullName evidence="5">YafY family transcriptional regulator</fullName>
    </submittedName>
</protein>
<evidence type="ECO:0000313" key="5">
    <source>
        <dbReference type="EMBL" id="UWZ52085.1"/>
    </source>
</evidence>
<dbReference type="Pfam" id="PF25583">
    <property type="entry name" value="WCX"/>
    <property type="match status" value="1"/>
</dbReference>